<dbReference type="InterPro" id="IPR027417">
    <property type="entry name" value="P-loop_NTPase"/>
</dbReference>
<name>A0A2U2MS04_9BIFI</name>
<evidence type="ECO:0000313" key="2">
    <source>
        <dbReference type="EMBL" id="PWG59636.1"/>
    </source>
</evidence>
<reference evidence="2 3" key="1">
    <citation type="journal article" date="2018" name="Int. J. Syst. Evol. Microbiol.">
        <title>Bifidobacterium catulorum sp. nov., a novel taxon from the faeces of the baby common marmoset (Callithrix jacchus).</title>
        <authorList>
            <person name="Modesto M."/>
            <person name="Michelini S."/>
            <person name="Oki K."/>
            <person name="Biavati B."/>
            <person name="Watanabe K."/>
            <person name="Mattarelli P."/>
        </authorList>
    </citation>
    <scope>NUCLEOTIDE SEQUENCE [LARGE SCALE GENOMIC DNA]</scope>
    <source>
        <strain evidence="2 3">MRM 8.19</strain>
    </source>
</reference>
<dbReference type="AlphaFoldDB" id="A0A2U2MS04"/>
<dbReference type="OrthoDB" id="9809324at2"/>
<keyword evidence="3" id="KW-1185">Reference proteome</keyword>
<protein>
    <submittedName>
        <fullName evidence="2">DNA repair protein</fullName>
    </submittedName>
</protein>
<comment type="caution">
    <text evidence="2">The sequence shown here is derived from an EMBL/GenBank/DDBJ whole genome shotgun (WGS) entry which is preliminary data.</text>
</comment>
<dbReference type="Proteomes" id="UP000245753">
    <property type="component" value="Unassembled WGS sequence"/>
</dbReference>
<dbReference type="InterPro" id="IPR038729">
    <property type="entry name" value="Rad50/SbcC_AAA"/>
</dbReference>
<feature type="domain" description="Rad50/SbcC-type AAA" evidence="1">
    <location>
        <begin position="6"/>
        <end position="48"/>
    </location>
</feature>
<dbReference type="Gene3D" id="3.40.50.300">
    <property type="entry name" value="P-loop containing nucleotide triphosphate hydrolases"/>
    <property type="match status" value="1"/>
</dbReference>
<proteinExistence type="predicted"/>
<dbReference type="GO" id="GO:0006302">
    <property type="term" value="P:double-strand break repair"/>
    <property type="evidence" value="ECO:0007669"/>
    <property type="project" value="InterPro"/>
</dbReference>
<evidence type="ECO:0000313" key="3">
    <source>
        <dbReference type="Proteomes" id="UP000245753"/>
    </source>
</evidence>
<dbReference type="RefSeq" id="WP_109137507.1">
    <property type="nucleotide sequence ID" value="NZ_QFFN01000016.1"/>
</dbReference>
<dbReference type="GO" id="GO:0016887">
    <property type="term" value="F:ATP hydrolysis activity"/>
    <property type="evidence" value="ECO:0007669"/>
    <property type="project" value="InterPro"/>
</dbReference>
<sequence length="501" mass="55194">MRLITLVMDGVRNVGHGIIDFEDLDSRGSVTGIYGQNGSGKTSVIDVIDCLRHLLAGAKLPEGSADIVNAGTGKASITAVFRMDAPRQEKSCEKDEGGSDGPRHEYQYVEYSVNLERHPGGFAKVAREALRAGDSRSSLGSPIIVHENGAGKAAVRLPQYAWRSMLGIADIARDVDFVERAEQFQGMSFLFLPHAKLDEHNQDIPLLEALSDRALQKERLAASTRKLLETKVYALTRGMRRLVQYARTDIFISTTRRSALASYQYVPIMDDATGGSIRFDLLEPNIMSTVNVEKLCDIIATYNTMLPSLIPGLQLELRKSAAPADEQGRPRVQVELMSTRGGPHIPFRCESEGIIRITGLLAFFIHAYNDSNAMVAIDEIDSGVFEQLLGDMLLQIASGIKGQLVFTAHNLRALEVLPSECIRFTVTDSSNRFVPAPKLKPTNNPRKVYLSDVLLGWDGPDLYEAPKARMFANALYRAGHPRLRESTVHDNTVEANVGRSE</sequence>
<gene>
    <name evidence="2" type="ORF">DF200_06685</name>
</gene>
<dbReference type="SUPFAM" id="SSF52540">
    <property type="entry name" value="P-loop containing nucleoside triphosphate hydrolases"/>
    <property type="match status" value="1"/>
</dbReference>
<evidence type="ECO:0000259" key="1">
    <source>
        <dbReference type="Pfam" id="PF13476"/>
    </source>
</evidence>
<dbReference type="EMBL" id="QFFN01000016">
    <property type="protein sequence ID" value="PWG59636.1"/>
    <property type="molecule type" value="Genomic_DNA"/>
</dbReference>
<organism evidence="2 3">
    <name type="scientific">Bifidobacterium catulorum</name>
    <dbReference type="NCBI Taxonomy" id="1630173"/>
    <lineage>
        <taxon>Bacteria</taxon>
        <taxon>Bacillati</taxon>
        <taxon>Actinomycetota</taxon>
        <taxon>Actinomycetes</taxon>
        <taxon>Bifidobacteriales</taxon>
        <taxon>Bifidobacteriaceae</taxon>
        <taxon>Bifidobacterium</taxon>
    </lineage>
</organism>
<accession>A0A2U2MS04</accession>
<dbReference type="Pfam" id="PF13476">
    <property type="entry name" value="AAA_23"/>
    <property type="match status" value="1"/>
</dbReference>